<dbReference type="AlphaFoldDB" id="A0A845SLG5"/>
<keyword evidence="6" id="KW-1133">Transmembrane helix</keyword>
<dbReference type="Pfam" id="PF22588">
    <property type="entry name" value="dCache_1_like"/>
    <property type="match status" value="1"/>
</dbReference>
<evidence type="ECO:0000256" key="6">
    <source>
        <dbReference type="SAM" id="Phobius"/>
    </source>
</evidence>
<dbReference type="SMART" id="SM00267">
    <property type="entry name" value="GGDEF"/>
    <property type="match status" value="1"/>
</dbReference>
<organism evidence="8 9">
    <name type="scientific">Acerihabitans arboris</name>
    <dbReference type="NCBI Taxonomy" id="2691583"/>
    <lineage>
        <taxon>Bacteria</taxon>
        <taxon>Pseudomonadati</taxon>
        <taxon>Pseudomonadota</taxon>
        <taxon>Gammaproteobacteria</taxon>
        <taxon>Enterobacterales</taxon>
        <taxon>Pectobacteriaceae</taxon>
        <taxon>Acerihabitans</taxon>
    </lineage>
</organism>
<evidence type="ECO:0000313" key="9">
    <source>
        <dbReference type="Proteomes" id="UP000461443"/>
    </source>
</evidence>
<dbReference type="PANTHER" id="PTHR45138:SF9">
    <property type="entry name" value="DIGUANYLATE CYCLASE DGCM-RELATED"/>
    <property type="match status" value="1"/>
</dbReference>
<dbReference type="InterPro" id="IPR000160">
    <property type="entry name" value="GGDEF_dom"/>
</dbReference>
<dbReference type="InterPro" id="IPR054327">
    <property type="entry name" value="His-kinase-like_sensor"/>
</dbReference>
<dbReference type="PROSITE" id="PS50887">
    <property type="entry name" value="GGDEF"/>
    <property type="match status" value="1"/>
</dbReference>
<dbReference type="InterPro" id="IPR043128">
    <property type="entry name" value="Rev_trsase/Diguanyl_cyclase"/>
</dbReference>
<evidence type="ECO:0000256" key="1">
    <source>
        <dbReference type="ARBA" id="ARBA00001946"/>
    </source>
</evidence>
<dbReference type="InterPro" id="IPR050469">
    <property type="entry name" value="Diguanylate_Cyclase"/>
</dbReference>
<dbReference type="EMBL" id="WUBS01000007">
    <property type="protein sequence ID" value="NDL63461.1"/>
    <property type="molecule type" value="Genomic_DNA"/>
</dbReference>
<evidence type="ECO:0000256" key="2">
    <source>
        <dbReference type="ARBA" id="ARBA00004665"/>
    </source>
</evidence>
<evidence type="ECO:0000259" key="7">
    <source>
        <dbReference type="PROSITE" id="PS50887"/>
    </source>
</evidence>
<feature type="domain" description="GGDEF" evidence="7">
    <location>
        <begin position="417"/>
        <end position="552"/>
    </location>
</feature>
<keyword evidence="5" id="KW-0175">Coiled coil</keyword>
<sequence>MQPSHFLSSQWKPLSSTIVKVQGCHRYSLMRKTRRSGSARQDKPDAILHGRHRFSLVFELGASAALLIAALITINGWHVWQTYHSALAKSQTATMNLTQALSQHASDTFSQAEATLAELARQIDTLGAGAAQRPRLHQLFQQKAQGLKQIGAISLFDDAGHMIVTEADHLPAVNNYADRDYFIYHRDHPELTLRIGNVVRSRMTHQLIVPISRRLNHSDGSFAGVVLESIMLDHFRNFYTRFMISDDSTLMMLLNNGTVLYRHPYDEKIIGTTIAGSPLYQDNIRQNHSGIVTSVLSADPEQKVYSYTHLKQYPVIVTTGLSLDQTMSDWRQDAFNHAVMTLIFVVMITTVCLLLMRQVRARMRAEQELIHAQRELRTLNRSLEKLARSDGLTGLYNRRHFDLALDNEFKRAMQSRRELGLILLDVDYFKQFNDLYGHVAGDECLRLIGQTLHNLPLRHRDLVARYGGEEFIILLPDTDRAGTLAAAQRIRQGIIQLNIPHEGSPTGILTSSLGVFVGLPVAGQDTPTRLVVKADSALYQAKRQGRNQICQA</sequence>
<dbReference type="Gene3D" id="3.30.450.20">
    <property type="entry name" value="PAS domain"/>
    <property type="match status" value="2"/>
</dbReference>
<reference evidence="8 9" key="2">
    <citation type="submission" date="2020-02" db="EMBL/GenBank/DDBJ databases">
        <title>The new genus of Enterobacteriales.</title>
        <authorList>
            <person name="Kim I.S."/>
        </authorList>
    </citation>
    <scope>NUCLEOTIDE SEQUENCE [LARGE SCALE GENOMIC DNA]</scope>
    <source>
        <strain evidence="8 9">SAP-6</strain>
    </source>
</reference>
<dbReference type="CDD" id="cd12914">
    <property type="entry name" value="PDC1_DGC_like"/>
    <property type="match status" value="1"/>
</dbReference>
<dbReference type="CDD" id="cd12915">
    <property type="entry name" value="PDC2_DGC_like"/>
    <property type="match status" value="1"/>
</dbReference>
<protein>
    <recommendedName>
        <fullName evidence="3">diguanylate cyclase</fullName>
        <ecNumber evidence="3">2.7.7.65</ecNumber>
    </recommendedName>
</protein>
<dbReference type="CDD" id="cd01949">
    <property type="entry name" value="GGDEF"/>
    <property type="match status" value="1"/>
</dbReference>
<proteinExistence type="predicted"/>
<dbReference type="GO" id="GO:0005886">
    <property type="term" value="C:plasma membrane"/>
    <property type="evidence" value="ECO:0007669"/>
    <property type="project" value="TreeGrafter"/>
</dbReference>
<dbReference type="EC" id="2.7.7.65" evidence="3"/>
<name>A0A845SLG5_9GAMM</name>
<dbReference type="FunFam" id="3.30.70.270:FF:000001">
    <property type="entry name" value="Diguanylate cyclase domain protein"/>
    <property type="match status" value="1"/>
</dbReference>
<dbReference type="GO" id="GO:0043709">
    <property type="term" value="P:cell adhesion involved in single-species biofilm formation"/>
    <property type="evidence" value="ECO:0007669"/>
    <property type="project" value="TreeGrafter"/>
</dbReference>
<dbReference type="GO" id="GO:1902201">
    <property type="term" value="P:negative regulation of bacterial-type flagellum-dependent cell motility"/>
    <property type="evidence" value="ECO:0007669"/>
    <property type="project" value="TreeGrafter"/>
</dbReference>
<comment type="caution">
    <text evidence="8">The sequence shown here is derived from an EMBL/GenBank/DDBJ whole genome shotgun (WGS) entry which is preliminary data.</text>
</comment>
<evidence type="ECO:0000256" key="5">
    <source>
        <dbReference type="SAM" id="Coils"/>
    </source>
</evidence>
<keyword evidence="9" id="KW-1185">Reference proteome</keyword>
<evidence type="ECO:0000256" key="3">
    <source>
        <dbReference type="ARBA" id="ARBA00012528"/>
    </source>
</evidence>
<dbReference type="Proteomes" id="UP000461443">
    <property type="component" value="Unassembled WGS sequence"/>
</dbReference>
<dbReference type="Gene3D" id="3.30.70.270">
    <property type="match status" value="1"/>
</dbReference>
<dbReference type="SUPFAM" id="SSF55073">
    <property type="entry name" value="Nucleotide cyclase"/>
    <property type="match status" value="1"/>
</dbReference>
<comment type="cofactor">
    <cofactor evidence="1">
        <name>Mg(2+)</name>
        <dbReference type="ChEBI" id="CHEBI:18420"/>
    </cofactor>
</comment>
<dbReference type="Pfam" id="PF00990">
    <property type="entry name" value="GGDEF"/>
    <property type="match status" value="1"/>
</dbReference>
<evidence type="ECO:0000313" key="8">
    <source>
        <dbReference type="EMBL" id="NDL63461.1"/>
    </source>
</evidence>
<accession>A0A845SLG5</accession>
<gene>
    <name evidence="8" type="ORF">GRH90_11970</name>
</gene>
<feature type="coiled-coil region" evidence="5">
    <location>
        <begin position="362"/>
        <end position="389"/>
    </location>
</feature>
<dbReference type="InterPro" id="IPR029787">
    <property type="entry name" value="Nucleotide_cyclase"/>
</dbReference>
<evidence type="ECO:0000256" key="4">
    <source>
        <dbReference type="ARBA" id="ARBA00034247"/>
    </source>
</evidence>
<comment type="catalytic activity">
    <reaction evidence="4">
        <text>2 GTP = 3',3'-c-di-GMP + 2 diphosphate</text>
        <dbReference type="Rhea" id="RHEA:24898"/>
        <dbReference type="ChEBI" id="CHEBI:33019"/>
        <dbReference type="ChEBI" id="CHEBI:37565"/>
        <dbReference type="ChEBI" id="CHEBI:58805"/>
        <dbReference type="EC" id="2.7.7.65"/>
    </reaction>
</comment>
<keyword evidence="6" id="KW-0812">Transmembrane</keyword>
<reference evidence="8 9" key="1">
    <citation type="submission" date="2019-12" db="EMBL/GenBank/DDBJ databases">
        <authorList>
            <person name="Lee S.D."/>
        </authorList>
    </citation>
    <scope>NUCLEOTIDE SEQUENCE [LARGE SCALE GENOMIC DNA]</scope>
    <source>
        <strain evidence="8 9">SAP-6</strain>
    </source>
</reference>
<dbReference type="PANTHER" id="PTHR45138">
    <property type="entry name" value="REGULATORY COMPONENTS OF SENSORY TRANSDUCTION SYSTEM"/>
    <property type="match status" value="1"/>
</dbReference>
<feature type="transmembrane region" description="Helical" evidence="6">
    <location>
        <begin position="334"/>
        <end position="356"/>
    </location>
</feature>
<dbReference type="GO" id="GO:0052621">
    <property type="term" value="F:diguanylate cyclase activity"/>
    <property type="evidence" value="ECO:0007669"/>
    <property type="project" value="UniProtKB-EC"/>
</dbReference>
<comment type="pathway">
    <text evidence="2">Purine metabolism; 3',5'-cyclic di-GMP biosynthesis.</text>
</comment>
<dbReference type="NCBIfam" id="TIGR00254">
    <property type="entry name" value="GGDEF"/>
    <property type="match status" value="1"/>
</dbReference>
<keyword evidence="6" id="KW-0472">Membrane</keyword>